<dbReference type="InterPro" id="IPR023393">
    <property type="entry name" value="START-like_dom_sf"/>
</dbReference>
<feature type="transmembrane region" description="Helical" evidence="1">
    <location>
        <begin position="34"/>
        <end position="52"/>
    </location>
</feature>
<evidence type="ECO:0000256" key="1">
    <source>
        <dbReference type="SAM" id="Phobius"/>
    </source>
</evidence>
<dbReference type="SUPFAM" id="SSF55961">
    <property type="entry name" value="Bet v1-like"/>
    <property type="match status" value="1"/>
</dbReference>
<evidence type="ECO:0000313" key="2">
    <source>
        <dbReference type="EMBL" id="RSZ60412.1"/>
    </source>
</evidence>
<dbReference type="OrthoDB" id="5734556at2"/>
<evidence type="ECO:0000313" key="3">
    <source>
        <dbReference type="Proteomes" id="UP000278085"/>
    </source>
</evidence>
<dbReference type="EMBL" id="RXLQ01000002">
    <property type="protein sequence ID" value="RSZ60412.1"/>
    <property type="molecule type" value="Genomic_DNA"/>
</dbReference>
<sequence length="260" mass="29025">MQAQITTPMAEAVAPAAHGKAGPSRLRRYLKNTLKFLLGLIVLSFFANWLWILSGSNQWELKIDEGGTQVYTLKAPGATMLKIRAVMQTKEFTLSNHLAPLLDTSIQDDCARWVPGCLSYKILTPWNPKTQSNVTMWTLGMPGPFSPREILLQGQLTQDPASKVLTLENIAVPNRIAPNDCCVRLSHVHNVWRYTPVGDGNIKVEFVNDMDMGGAFPKFLLNLGAPGEIHKMLTVDNPKLLRQEKYRNARLDFIDEGLAK</sequence>
<gene>
    <name evidence="2" type="ORF">EJB06_04670</name>
</gene>
<dbReference type="Gene3D" id="3.30.530.20">
    <property type="match status" value="1"/>
</dbReference>
<protein>
    <recommendedName>
        <fullName evidence="4">START domain-containing protein</fullName>
    </recommendedName>
</protein>
<keyword evidence="1" id="KW-0812">Transmembrane</keyword>
<proteinExistence type="predicted"/>
<organism evidence="2 3">
    <name type="scientific">Massilia atriviolacea</name>
    <dbReference type="NCBI Taxonomy" id="2495579"/>
    <lineage>
        <taxon>Bacteria</taxon>
        <taxon>Pseudomonadati</taxon>
        <taxon>Pseudomonadota</taxon>
        <taxon>Betaproteobacteria</taxon>
        <taxon>Burkholderiales</taxon>
        <taxon>Oxalobacteraceae</taxon>
        <taxon>Telluria group</taxon>
        <taxon>Massilia</taxon>
    </lineage>
</organism>
<dbReference type="Proteomes" id="UP000278085">
    <property type="component" value="Unassembled WGS sequence"/>
</dbReference>
<comment type="caution">
    <text evidence="2">The sequence shown here is derived from an EMBL/GenBank/DDBJ whole genome shotgun (WGS) entry which is preliminary data.</text>
</comment>
<accession>A0A430HSD9</accession>
<name>A0A430HSD9_9BURK</name>
<evidence type="ECO:0008006" key="4">
    <source>
        <dbReference type="Google" id="ProtNLM"/>
    </source>
</evidence>
<keyword evidence="1" id="KW-1133">Transmembrane helix</keyword>
<keyword evidence="1" id="KW-0472">Membrane</keyword>
<keyword evidence="3" id="KW-1185">Reference proteome</keyword>
<dbReference type="RefSeq" id="WP_126072823.1">
    <property type="nucleotide sequence ID" value="NZ_CP051166.1"/>
</dbReference>
<dbReference type="AlphaFoldDB" id="A0A430HSD9"/>
<reference evidence="2 3" key="1">
    <citation type="submission" date="2018-12" db="EMBL/GenBank/DDBJ databases">
        <authorList>
            <person name="Yang E."/>
        </authorList>
    </citation>
    <scope>NUCLEOTIDE SEQUENCE [LARGE SCALE GENOMIC DNA]</scope>
    <source>
        <strain evidence="2 3">SOD</strain>
    </source>
</reference>